<dbReference type="GO" id="GO:0032259">
    <property type="term" value="P:methylation"/>
    <property type="evidence" value="ECO:0007669"/>
    <property type="project" value="UniProtKB-KW"/>
</dbReference>
<evidence type="ECO:0000256" key="2">
    <source>
        <dbReference type="ARBA" id="ARBA00022603"/>
    </source>
</evidence>
<sequence>MNDNPFDCPGAADRYAAGRPDFHARVIERVGLRVAPDGPLDRALDIACGTGQSTRALRALAKHVIGVDAAPGMLAAAPSLAGTGYAAARAEALPFADARFELVNVALALHWFDRRRFLAEASRVLRPGGHLVIYDSGFRGEMVGQPRFGDWVQAYYARYPRPPRAGGEISHKQAARARLALQHRESFAHDLIMTREDFVAYLTSQSNAIAATARGETFDTIAAWIRNSVDDFFVGEPRTLRFSGRIHCFRRR</sequence>
<organism evidence="5 6">
    <name type="scientific">Salinisphaera hydrothermalis (strain C41B8)</name>
    <dbReference type="NCBI Taxonomy" id="1304275"/>
    <lineage>
        <taxon>Bacteria</taxon>
        <taxon>Pseudomonadati</taxon>
        <taxon>Pseudomonadota</taxon>
        <taxon>Gammaproteobacteria</taxon>
        <taxon>Salinisphaerales</taxon>
        <taxon>Salinisphaeraceae</taxon>
        <taxon>Salinisphaera</taxon>
    </lineage>
</organism>
<proteinExistence type="inferred from homology"/>
<comment type="caution">
    <text evidence="5">The sequence shown here is derived from an EMBL/GenBank/DDBJ whole genome shotgun (WGS) entry which is preliminary data.</text>
</comment>
<keyword evidence="6" id="KW-1185">Reference proteome</keyword>
<keyword evidence="2 5" id="KW-0489">Methyltransferase</keyword>
<accession>A0A084IIU2</accession>
<gene>
    <name evidence="5" type="ORF">C41B8_14010</name>
</gene>
<evidence type="ECO:0000256" key="3">
    <source>
        <dbReference type="ARBA" id="ARBA00022679"/>
    </source>
</evidence>
<dbReference type="AlphaFoldDB" id="A0A084IIU2"/>
<dbReference type="PATRIC" id="fig|1304275.5.peg.2865"/>
<keyword evidence="3 5" id="KW-0808">Transferase</keyword>
<evidence type="ECO:0000313" key="5">
    <source>
        <dbReference type="EMBL" id="KEZ76626.1"/>
    </source>
</evidence>
<dbReference type="EMBL" id="APNK01000025">
    <property type="protein sequence ID" value="KEZ76626.1"/>
    <property type="molecule type" value="Genomic_DNA"/>
</dbReference>
<reference evidence="5 6" key="1">
    <citation type="submission" date="2013-03" db="EMBL/GenBank/DDBJ databases">
        <title>Salinisphaera hydrothermalis C41B8 Genome Sequencing.</title>
        <authorList>
            <person name="Li C."/>
            <person name="Lai Q."/>
            <person name="Shao Z."/>
        </authorList>
    </citation>
    <scope>NUCLEOTIDE SEQUENCE [LARGE SCALE GENOMIC DNA]</scope>
    <source>
        <strain evidence="5 6">C41B8</strain>
    </source>
</reference>
<dbReference type="PANTHER" id="PTHR44942:SF4">
    <property type="entry name" value="METHYLTRANSFERASE TYPE 11 DOMAIN-CONTAINING PROTEIN"/>
    <property type="match status" value="1"/>
</dbReference>
<dbReference type="Gene3D" id="3.40.50.150">
    <property type="entry name" value="Vaccinia Virus protein VP39"/>
    <property type="match status" value="1"/>
</dbReference>
<dbReference type="PANTHER" id="PTHR44942">
    <property type="entry name" value="METHYLTRANSF_11 DOMAIN-CONTAINING PROTEIN"/>
    <property type="match status" value="1"/>
</dbReference>
<dbReference type="eggNOG" id="COG2226">
    <property type="taxonomic scope" value="Bacteria"/>
</dbReference>
<protein>
    <submittedName>
        <fullName evidence="5">Type 11 methyltransferase</fullName>
    </submittedName>
</protein>
<dbReference type="CDD" id="cd02440">
    <property type="entry name" value="AdoMet_MTases"/>
    <property type="match status" value="1"/>
</dbReference>
<evidence type="ECO:0000256" key="1">
    <source>
        <dbReference type="ARBA" id="ARBA00008361"/>
    </source>
</evidence>
<evidence type="ECO:0000259" key="4">
    <source>
        <dbReference type="Pfam" id="PF08241"/>
    </source>
</evidence>
<name>A0A084IIU2_SALHC</name>
<dbReference type="InterPro" id="IPR029063">
    <property type="entry name" value="SAM-dependent_MTases_sf"/>
</dbReference>
<dbReference type="STRING" id="1304275.C41B8_14010"/>
<dbReference type="OrthoDB" id="9797252at2"/>
<comment type="similarity">
    <text evidence="1">Belongs to the methyltransferase superfamily.</text>
</comment>
<dbReference type="InterPro" id="IPR013216">
    <property type="entry name" value="Methyltransf_11"/>
</dbReference>
<dbReference type="RefSeq" id="WP_051883555.1">
    <property type="nucleotide sequence ID" value="NZ_APNK01000025.1"/>
</dbReference>
<feature type="domain" description="Methyltransferase type 11" evidence="4">
    <location>
        <begin position="44"/>
        <end position="133"/>
    </location>
</feature>
<dbReference type="GO" id="GO:0008757">
    <property type="term" value="F:S-adenosylmethionine-dependent methyltransferase activity"/>
    <property type="evidence" value="ECO:0007669"/>
    <property type="project" value="InterPro"/>
</dbReference>
<dbReference type="SUPFAM" id="SSF53335">
    <property type="entry name" value="S-adenosyl-L-methionine-dependent methyltransferases"/>
    <property type="match status" value="1"/>
</dbReference>
<evidence type="ECO:0000313" key="6">
    <source>
        <dbReference type="Proteomes" id="UP000028302"/>
    </source>
</evidence>
<dbReference type="Proteomes" id="UP000028302">
    <property type="component" value="Unassembled WGS sequence"/>
</dbReference>
<dbReference type="Pfam" id="PF08241">
    <property type="entry name" value="Methyltransf_11"/>
    <property type="match status" value="1"/>
</dbReference>
<dbReference type="InterPro" id="IPR051052">
    <property type="entry name" value="Diverse_substrate_MTase"/>
</dbReference>